<dbReference type="KEGG" id="lvs:LOKVESSMR4R_02410"/>
<keyword evidence="2" id="KW-1185">Reference proteome</keyword>
<organism evidence="1 2">
    <name type="scientific">Yoonia vestfoldensis</name>
    <dbReference type="NCBI Taxonomy" id="245188"/>
    <lineage>
        <taxon>Bacteria</taxon>
        <taxon>Pseudomonadati</taxon>
        <taxon>Pseudomonadota</taxon>
        <taxon>Alphaproteobacteria</taxon>
        <taxon>Rhodobacterales</taxon>
        <taxon>Paracoccaceae</taxon>
        <taxon>Yoonia</taxon>
    </lineage>
</organism>
<proteinExistence type="predicted"/>
<evidence type="ECO:0000313" key="1">
    <source>
        <dbReference type="EMBL" id="ARU01714.1"/>
    </source>
</evidence>
<sequence length="260" mass="30118">MLRFFHSPYPTFGSYKNPTHWKIEASPYFWWWYALTLNTDYAQLCEQMAEKQTTHSADARMLKVYEDFGDTRYDGCRYLAFTQWWLNRVNTIEQRGVYLFAEPLNTAAVSVVDGIEQATSALSCNDTVMIAVNVTRQRKHIDKRIDQILKQHMGELKRGRQVRNPKFSQARYRLSHAVQAHSLKKTFAVYDIRSSAAAEGRKISNWDVAELAKLDYQQRDKLRAALDGVDERRVVSAIVARHVKDAKTMIQNTAFGVFPK</sequence>
<dbReference type="EMBL" id="CP021431">
    <property type="protein sequence ID" value="ARU01714.1"/>
    <property type="molecule type" value="Genomic_DNA"/>
</dbReference>
<name>A0A1Y0EDN5_9RHOB</name>
<dbReference type="RefSeq" id="WP_087208693.1">
    <property type="nucleotide sequence ID" value="NZ_CP021431.1"/>
</dbReference>
<accession>A0A1Y0EDN5</accession>
<dbReference type="Proteomes" id="UP000195273">
    <property type="component" value="Chromosome"/>
</dbReference>
<dbReference type="OrthoDB" id="7596693at2"/>
<protein>
    <submittedName>
        <fullName evidence="1">Uncharacterized protein</fullName>
    </submittedName>
</protein>
<dbReference type="AlphaFoldDB" id="A0A1Y0EDN5"/>
<evidence type="ECO:0000313" key="2">
    <source>
        <dbReference type="Proteomes" id="UP000195273"/>
    </source>
</evidence>
<reference evidence="1 2" key="1">
    <citation type="submission" date="2017-05" db="EMBL/GenBank/DDBJ databases">
        <title>Genome Sequence of Loktanella vestfoldensis Strain SMR4r Isolated from a Culture of the Diatom Skeletonema marinoi.</title>
        <authorList>
            <person name="Topel M."/>
            <person name="Pinder M.I.M."/>
            <person name="Johansson O.N."/>
            <person name="Kourtchenko O."/>
            <person name="Godhe A."/>
            <person name="Clarke A.K."/>
        </authorList>
    </citation>
    <scope>NUCLEOTIDE SEQUENCE [LARGE SCALE GENOMIC DNA]</scope>
    <source>
        <strain evidence="1 2">SMR4r</strain>
    </source>
</reference>
<gene>
    <name evidence="1" type="ORF">LOKVESSMR4R_02410</name>
</gene>